<sequence>MAIHNYIRKDREPNTFFAPVSSAYEYAFEDLLDENPELEDRLDERDDIVDEDNVLEMNEEMNNIRRALHRLRRRRSRAG</sequence>
<reference evidence="1" key="1">
    <citation type="submission" date="2022-02" db="EMBL/GenBank/DDBJ databases">
        <title>Plant Genome Project.</title>
        <authorList>
            <person name="Zhang R.-G."/>
        </authorList>
    </citation>
    <scope>NUCLEOTIDE SEQUENCE</scope>
    <source>
        <strain evidence="1">AT1</strain>
    </source>
</reference>
<accession>A0ACC0PT69</accession>
<evidence type="ECO:0000313" key="2">
    <source>
        <dbReference type="Proteomes" id="UP001062846"/>
    </source>
</evidence>
<proteinExistence type="predicted"/>
<evidence type="ECO:0000313" key="1">
    <source>
        <dbReference type="EMBL" id="KAI8568895.1"/>
    </source>
</evidence>
<organism evidence="1 2">
    <name type="scientific">Rhododendron molle</name>
    <name type="common">Chinese azalea</name>
    <name type="synonym">Azalea mollis</name>
    <dbReference type="NCBI Taxonomy" id="49168"/>
    <lineage>
        <taxon>Eukaryota</taxon>
        <taxon>Viridiplantae</taxon>
        <taxon>Streptophyta</taxon>
        <taxon>Embryophyta</taxon>
        <taxon>Tracheophyta</taxon>
        <taxon>Spermatophyta</taxon>
        <taxon>Magnoliopsida</taxon>
        <taxon>eudicotyledons</taxon>
        <taxon>Gunneridae</taxon>
        <taxon>Pentapetalae</taxon>
        <taxon>asterids</taxon>
        <taxon>Ericales</taxon>
        <taxon>Ericaceae</taxon>
        <taxon>Ericoideae</taxon>
        <taxon>Rhodoreae</taxon>
        <taxon>Rhododendron</taxon>
    </lineage>
</organism>
<comment type="caution">
    <text evidence="1">The sequence shown here is derived from an EMBL/GenBank/DDBJ whole genome shotgun (WGS) entry which is preliminary data.</text>
</comment>
<keyword evidence="2" id="KW-1185">Reference proteome</keyword>
<protein>
    <submittedName>
        <fullName evidence="1">Uncharacterized protein</fullName>
    </submittedName>
</protein>
<name>A0ACC0PT69_RHOML</name>
<dbReference type="EMBL" id="CM046389">
    <property type="protein sequence ID" value="KAI8568895.1"/>
    <property type="molecule type" value="Genomic_DNA"/>
</dbReference>
<gene>
    <name evidence="1" type="ORF">RHMOL_Rhmol02G0236100</name>
</gene>
<dbReference type="Proteomes" id="UP001062846">
    <property type="component" value="Chromosome 2"/>
</dbReference>